<dbReference type="OrthoDB" id="429932at2759"/>
<dbReference type="PANTHER" id="PTHR10073:SF52">
    <property type="entry name" value="MISMATCH REPAIR ENDONUCLEASE PMS2"/>
    <property type="match status" value="1"/>
</dbReference>
<dbReference type="EMBL" id="BRXW01000206">
    <property type="protein sequence ID" value="GMI14048.1"/>
    <property type="molecule type" value="Genomic_DNA"/>
</dbReference>
<dbReference type="GO" id="GO:0140664">
    <property type="term" value="F:ATP-dependent DNA damage sensor activity"/>
    <property type="evidence" value="ECO:0007669"/>
    <property type="project" value="InterPro"/>
</dbReference>
<name>A0A9W7FL81_9STRA</name>
<dbReference type="InterPro" id="IPR042120">
    <property type="entry name" value="MutL_C_dimsub"/>
</dbReference>
<dbReference type="InterPro" id="IPR038973">
    <property type="entry name" value="MutL/Mlh/Pms-like"/>
</dbReference>
<reference evidence="2" key="1">
    <citation type="journal article" date="2023" name="Commun. Biol.">
        <title>Genome analysis of Parmales, the sister group of diatoms, reveals the evolutionary specialization of diatoms from phago-mixotrophs to photoautotrophs.</title>
        <authorList>
            <person name="Ban H."/>
            <person name="Sato S."/>
            <person name="Yoshikawa S."/>
            <person name="Yamada K."/>
            <person name="Nakamura Y."/>
            <person name="Ichinomiya M."/>
            <person name="Sato N."/>
            <person name="Blanc-Mathieu R."/>
            <person name="Endo H."/>
            <person name="Kuwata A."/>
            <person name="Ogata H."/>
        </authorList>
    </citation>
    <scope>NUCLEOTIDE SEQUENCE [LARGE SCALE GENOMIC DNA]</scope>
    <source>
        <strain evidence="2">NIES 3700</strain>
    </source>
</reference>
<comment type="caution">
    <text evidence="1">The sequence shown here is derived from an EMBL/GenBank/DDBJ whole genome shotgun (WGS) entry which is preliminary data.</text>
</comment>
<evidence type="ECO:0000313" key="2">
    <source>
        <dbReference type="Proteomes" id="UP001165122"/>
    </source>
</evidence>
<dbReference type="GO" id="GO:0032389">
    <property type="term" value="C:MutLalpha complex"/>
    <property type="evidence" value="ECO:0007669"/>
    <property type="project" value="TreeGrafter"/>
</dbReference>
<sequence length="252" mass="28470">MSRIHRSSTYAPQKSSAASASVCSSQAVPSSSPRLPTCLIPSTRPTTVFSTSHTALPAPSSLTTLKLTSENLTSLRYIGQFNTNFLVCTLHNRLIYFDQHAICERKLLNHYIEVQLEMREVEKIIRNDYNMKVCLSHEVASKIDYENVKKTMGEFHSKRIPSPNNSVTICVKKYPKLRPELTSVDVQKYILTPDQLILSRLKSNACRDAVMMGDTIEYERGKSIVEGMRGEEFWYVCAHGRPSCSPGEVFRT</sequence>
<dbReference type="GO" id="GO:0006298">
    <property type="term" value="P:mismatch repair"/>
    <property type="evidence" value="ECO:0007669"/>
    <property type="project" value="InterPro"/>
</dbReference>
<evidence type="ECO:0008006" key="3">
    <source>
        <dbReference type="Google" id="ProtNLM"/>
    </source>
</evidence>
<keyword evidence="2" id="KW-1185">Reference proteome</keyword>
<dbReference type="GO" id="GO:0016887">
    <property type="term" value="F:ATP hydrolysis activity"/>
    <property type="evidence" value="ECO:0007669"/>
    <property type="project" value="InterPro"/>
</dbReference>
<proteinExistence type="predicted"/>
<organism evidence="1 2">
    <name type="scientific">Triparma laevis f. longispina</name>
    <dbReference type="NCBI Taxonomy" id="1714387"/>
    <lineage>
        <taxon>Eukaryota</taxon>
        <taxon>Sar</taxon>
        <taxon>Stramenopiles</taxon>
        <taxon>Ochrophyta</taxon>
        <taxon>Bolidophyceae</taxon>
        <taxon>Parmales</taxon>
        <taxon>Triparmaceae</taxon>
        <taxon>Triparma</taxon>
    </lineage>
</organism>
<gene>
    <name evidence="1" type="ORF">TrLO_g2118</name>
</gene>
<dbReference type="PANTHER" id="PTHR10073">
    <property type="entry name" value="DNA MISMATCH REPAIR PROTEIN MLH, PMS, MUTL"/>
    <property type="match status" value="1"/>
</dbReference>
<protein>
    <recommendedName>
        <fullName evidence="3">MutL C-terminal dimerisation domain-containing protein</fullName>
    </recommendedName>
</protein>
<evidence type="ECO:0000313" key="1">
    <source>
        <dbReference type="EMBL" id="GMI14048.1"/>
    </source>
</evidence>
<dbReference type="Gene3D" id="3.30.1540.20">
    <property type="entry name" value="MutL, C-terminal domain, dimerisation subdomain"/>
    <property type="match status" value="1"/>
</dbReference>
<dbReference type="AlphaFoldDB" id="A0A9W7FL81"/>
<accession>A0A9W7FL81</accession>
<dbReference type="Proteomes" id="UP001165122">
    <property type="component" value="Unassembled WGS sequence"/>
</dbReference>